<evidence type="ECO:0000256" key="7">
    <source>
        <dbReference type="SAM" id="MobiDB-lite"/>
    </source>
</evidence>
<reference evidence="10" key="1">
    <citation type="journal article" date="2019" name="Int. J. Syst. Evol. Microbiol.">
        <title>The Global Catalogue of Microorganisms (GCM) 10K type strain sequencing project: providing services to taxonomists for standard genome sequencing and annotation.</title>
        <authorList>
            <consortium name="The Broad Institute Genomics Platform"/>
            <consortium name="The Broad Institute Genome Sequencing Center for Infectious Disease"/>
            <person name="Wu L."/>
            <person name="Ma J."/>
        </authorList>
    </citation>
    <scope>NUCLEOTIDE SEQUENCE [LARGE SCALE GENOMIC DNA]</scope>
    <source>
        <strain evidence="10">CGMCC 1.16031</strain>
    </source>
</reference>
<organism evidence="9 10">
    <name type="scientific">Pseudobowmanella zhangzhouensis</name>
    <dbReference type="NCBI Taxonomy" id="1537679"/>
    <lineage>
        <taxon>Bacteria</taxon>
        <taxon>Pseudomonadati</taxon>
        <taxon>Pseudomonadota</taxon>
        <taxon>Gammaproteobacteria</taxon>
        <taxon>Alteromonadales</taxon>
        <taxon>Alteromonadaceae</taxon>
    </lineage>
</organism>
<feature type="chain" id="PRO_5046164528" evidence="8">
    <location>
        <begin position="22"/>
        <end position="50"/>
    </location>
</feature>
<evidence type="ECO:0000256" key="2">
    <source>
        <dbReference type="ARBA" id="ARBA00022729"/>
    </source>
</evidence>
<gene>
    <name evidence="9" type="ORF">ACFP85_00545</name>
</gene>
<evidence type="ECO:0000256" key="6">
    <source>
        <dbReference type="ARBA" id="ARBA00023288"/>
    </source>
</evidence>
<comment type="caution">
    <text evidence="9">The sequence shown here is derived from an EMBL/GenBank/DDBJ whole genome shotgun (WGS) entry which is preliminary data.</text>
</comment>
<evidence type="ECO:0000256" key="1">
    <source>
        <dbReference type="ARBA" id="ARBA00004459"/>
    </source>
</evidence>
<keyword evidence="5" id="KW-0998">Cell outer membrane</keyword>
<evidence type="ECO:0000256" key="8">
    <source>
        <dbReference type="SAM" id="SignalP"/>
    </source>
</evidence>
<comment type="subcellular location">
    <subcellularLocation>
        <location evidence="1">Cell outer membrane</location>
        <topology evidence="1">Lipid-anchor</topology>
    </subcellularLocation>
</comment>
<dbReference type="PROSITE" id="PS51257">
    <property type="entry name" value="PROKAR_LIPOPROTEIN"/>
    <property type="match status" value="1"/>
</dbReference>
<dbReference type="NCBIfam" id="NF047847">
    <property type="entry name" value="SS_mature_LptM"/>
    <property type="match status" value="1"/>
</dbReference>
<dbReference type="EMBL" id="JBHSUS010000001">
    <property type="protein sequence ID" value="MFC6438649.1"/>
    <property type="molecule type" value="Genomic_DNA"/>
</dbReference>
<feature type="signal peptide" evidence="8">
    <location>
        <begin position="1"/>
        <end position="21"/>
    </location>
</feature>
<dbReference type="InterPro" id="IPR032831">
    <property type="entry name" value="LptM_cons"/>
</dbReference>
<dbReference type="Proteomes" id="UP001596364">
    <property type="component" value="Unassembled WGS sequence"/>
</dbReference>
<keyword evidence="3" id="KW-0472">Membrane</keyword>
<name>A0ABW1XJ26_9ALTE</name>
<evidence type="ECO:0000256" key="4">
    <source>
        <dbReference type="ARBA" id="ARBA00023139"/>
    </source>
</evidence>
<evidence type="ECO:0000256" key="5">
    <source>
        <dbReference type="ARBA" id="ARBA00023237"/>
    </source>
</evidence>
<dbReference type="RefSeq" id="WP_131259465.1">
    <property type="nucleotide sequence ID" value="NZ_JBHSUS010000001.1"/>
</dbReference>
<evidence type="ECO:0000256" key="3">
    <source>
        <dbReference type="ARBA" id="ARBA00023136"/>
    </source>
</evidence>
<sequence length="50" mass="5385">MSKFFRLISACLLLAILSACGQKGPLFLPEPPAQNQPTPEQAPDTDEEGN</sequence>
<dbReference type="Pfam" id="PF13627">
    <property type="entry name" value="LptM_cons"/>
    <property type="match status" value="1"/>
</dbReference>
<accession>A0ABW1XJ26</accession>
<keyword evidence="10" id="KW-1185">Reference proteome</keyword>
<keyword evidence="2 8" id="KW-0732">Signal</keyword>
<feature type="region of interest" description="Disordered" evidence="7">
    <location>
        <begin position="26"/>
        <end position="50"/>
    </location>
</feature>
<keyword evidence="4" id="KW-0564">Palmitate</keyword>
<evidence type="ECO:0000313" key="9">
    <source>
        <dbReference type="EMBL" id="MFC6438649.1"/>
    </source>
</evidence>
<protein>
    <submittedName>
        <fullName evidence="9">Lipoprotein</fullName>
    </submittedName>
</protein>
<proteinExistence type="predicted"/>
<evidence type="ECO:0000313" key="10">
    <source>
        <dbReference type="Proteomes" id="UP001596364"/>
    </source>
</evidence>
<keyword evidence="6 9" id="KW-0449">Lipoprotein</keyword>